<dbReference type="Pfam" id="PF09838">
    <property type="entry name" value="DUF2065"/>
    <property type="match status" value="1"/>
</dbReference>
<dbReference type="PANTHER" id="PTHR38602">
    <property type="entry name" value="INNER MEMBRANE PROTEIN-RELATED"/>
    <property type="match status" value="1"/>
</dbReference>
<dbReference type="EMBL" id="JBEPMB010000001">
    <property type="protein sequence ID" value="MET3612190.1"/>
    <property type="molecule type" value="Genomic_DNA"/>
</dbReference>
<evidence type="ECO:0000313" key="2">
    <source>
        <dbReference type="EMBL" id="MET3612190.1"/>
    </source>
</evidence>
<feature type="transmembrane region" description="Helical" evidence="1">
    <location>
        <begin position="44"/>
        <end position="60"/>
    </location>
</feature>
<comment type="caution">
    <text evidence="2">The sequence shown here is derived from an EMBL/GenBank/DDBJ whole genome shotgun (WGS) entry which is preliminary data.</text>
</comment>
<feature type="transmembrane region" description="Helical" evidence="1">
    <location>
        <begin position="6"/>
        <end position="23"/>
    </location>
</feature>
<proteinExistence type="predicted"/>
<evidence type="ECO:0000313" key="3">
    <source>
        <dbReference type="Proteomes" id="UP001549047"/>
    </source>
</evidence>
<keyword evidence="3" id="KW-1185">Reference proteome</keyword>
<reference evidence="2 3" key="1">
    <citation type="submission" date="2024-06" db="EMBL/GenBank/DDBJ databases">
        <title>Genomic Encyclopedia of Type Strains, Phase IV (KMG-IV): sequencing the most valuable type-strain genomes for metagenomic binning, comparative biology and taxonomic classification.</title>
        <authorList>
            <person name="Goeker M."/>
        </authorList>
    </citation>
    <scope>NUCLEOTIDE SEQUENCE [LARGE SCALE GENOMIC DNA]</scope>
    <source>
        <strain evidence="2 3">DSM 29780</strain>
    </source>
</reference>
<protein>
    <submittedName>
        <fullName evidence="2">Uncharacterized protein YjeT (DUF2065 family)</fullName>
    </submittedName>
</protein>
<keyword evidence="1" id="KW-1133">Transmembrane helix</keyword>
<dbReference type="PANTHER" id="PTHR38602:SF1">
    <property type="entry name" value="INNER MEMBRANE PROTEIN"/>
    <property type="match status" value="1"/>
</dbReference>
<dbReference type="InterPro" id="IPR019201">
    <property type="entry name" value="DUF2065"/>
</dbReference>
<accession>A0ABV2IUN8</accession>
<gene>
    <name evidence="2" type="ORF">ABID16_000495</name>
</gene>
<evidence type="ECO:0000256" key="1">
    <source>
        <dbReference type="SAM" id="Phobius"/>
    </source>
</evidence>
<dbReference type="Proteomes" id="UP001549047">
    <property type="component" value="Unassembled WGS sequence"/>
</dbReference>
<name>A0ABV2IUN8_9HYPH</name>
<sequence length="61" mass="6775">MLTDFLIGLAFFLIIEGLAYALAPRLIKRMAEQIPGMSEERLRIFGVATLAIGVGLVWLVR</sequence>
<organism evidence="2 3">
    <name type="scientific">Rhizobium aquaticum</name>
    <dbReference type="NCBI Taxonomy" id="1549636"/>
    <lineage>
        <taxon>Bacteria</taxon>
        <taxon>Pseudomonadati</taxon>
        <taxon>Pseudomonadota</taxon>
        <taxon>Alphaproteobacteria</taxon>
        <taxon>Hyphomicrobiales</taxon>
        <taxon>Rhizobiaceae</taxon>
        <taxon>Rhizobium/Agrobacterium group</taxon>
        <taxon>Rhizobium</taxon>
    </lineage>
</organism>
<keyword evidence="1" id="KW-0472">Membrane</keyword>
<keyword evidence="1" id="KW-0812">Transmembrane</keyword>